<accession>A0A8D8M3Q9</accession>
<dbReference type="EMBL" id="HBUF01047119">
    <property type="protein sequence ID" value="CAG6620156.1"/>
    <property type="molecule type" value="Transcribed_RNA"/>
</dbReference>
<dbReference type="AlphaFoldDB" id="A0A8D8M3Q9"/>
<reference evidence="1" key="1">
    <citation type="submission" date="2021-05" db="EMBL/GenBank/DDBJ databases">
        <authorList>
            <person name="Alioto T."/>
            <person name="Alioto T."/>
            <person name="Gomez Garrido J."/>
        </authorList>
    </citation>
    <scope>NUCLEOTIDE SEQUENCE</scope>
</reference>
<dbReference type="EMBL" id="HBUF01357495">
    <property type="protein sequence ID" value="CAG6718521.1"/>
    <property type="molecule type" value="Transcribed_RNA"/>
</dbReference>
<dbReference type="EMBL" id="HBUF01047120">
    <property type="protein sequence ID" value="CAG6620158.1"/>
    <property type="molecule type" value="Transcribed_RNA"/>
</dbReference>
<dbReference type="EMBL" id="HBUF01047121">
    <property type="protein sequence ID" value="CAG6620160.1"/>
    <property type="molecule type" value="Transcribed_RNA"/>
</dbReference>
<name>A0A8D8M3Q9_9HEMI</name>
<evidence type="ECO:0000313" key="1">
    <source>
        <dbReference type="EMBL" id="CAG6620158.1"/>
    </source>
</evidence>
<organism evidence="1">
    <name type="scientific">Cacopsylla melanoneura</name>
    <dbReference type="NCBI Taxonomy" id="428564"/>
    <lineage>
        <taxon>Eukaryota</taxon>
        <taxon>Metazoa</taxon>
        <taxon>Ecdysozoa</taxon>
        <taxon>Arthropoda</taxon>
        <taxon>Hexapoda</taxon>
        <taxon>Insecta</taxon>
        <taxon>Pterygota</taxon>
        <taxon>Neoptera</taxon>
        <taxon>Paraneoptera</taxon>
        <taxon>Hemiptera</taxon>
        <taxon>Sternorrhyncha</taxon>
        <taxon>Psylloidea</taxon>
        <taxon>Psyllidae</taxon>
        <taxon>Psyllinae</taxon>
        <taxon>Cacopsylla</taxon>
    </lineage>
</organism>
<sequence length="108" mass="12779">MSAQKRLKKLSKLEKKARSITYNKREMRKSLTLPMRSRVLLNQLVGIVLPNQKCGYPTQRHLKEFATRLILLLPLPQQNPHLQNSKYRKKIDLLLLEKCRSFLPSTRR</sequence>
<dbReference type="EMBL" id="HBUF01357496">
    <property type="protein sequence ID" value="CAG6718523.1"/>
    <property type="molecule type" value="Transcribed_RNA"/>
</dbReference>
<dbReference type="EMBL" id="HBUF01357497">
    <property type="protein sequence ID" value="CAG6718525.1"/>
    <property type="molecule type" value="Transcribed_RNA"/>
</dbReference>
<proteinExistence type="predicted"/>
<protein>
    <submittedName>
        <fullName evidence="1">Uncharacterized protein</fullName>
    </submittedName>
</protein>